<dbReference type="EMBL" id="CP060697">
    <property type="protein sequence ID" value="QNM81757.1"/>
    <property type="molecule type" value="Genomic_DNA"/>
</dbReference>
<dbReference type="PROSITE" id="PS51257">
    <property type="entry name" value="PROKAR_LIPOPROTEIN"/>
    <property type="match status" value="1"/>
</dbReference>
<feature type="signal peptide" evidence="1">
    <location>
        <begin position="1"/>
        <end position="20"/>
    </location>
</feature>
<keyword evidence="3" id="KW-1185">Reference proteome</keyword>
<protein>
    <recommendedName>
        <fullName evidence="4">Lipoprotein</fullName>
    </recommendedName>
</protein>
<dbReference type="Proteomes" id="UP000515861">
    <property type="component" value="Chromosome"/>
</dbReference>
<evidence type="ECO:0000313" key="3">
    <source>
        <dbReference type="Proteomes" id="UP000515861"/>
    </source>
</evidence>
<evidence type="ECO:0000256" key="1">
    <source>
        <dbReference type="SAM" id="SignalP"/>
    </source>
</evidence>
<dbReference type="AlphaFoldDB" id="A0A7G9KZF8"/>
<dbReference type="KEGG" id="ssau:H8M03_06695"/>
<accession>A0A7G9KZF8</accession>
<keyword evidence="1" id="KW-0732">Signal</keyword>
<feature type="chain" id="PRO_5028993982" description="Lipoprotein" evidence="1">
    <location>
        <begin position="21"/>
        <end position="136"/>
    </location>
</feature>
<evidence type="ECO:0008006" key="4">
    <source>
        <dbReference type="Google" id="ProtNLM"/>
    </source>
</evidence>
<gene>
    <name evidence="2" type="ORF">H8M03_06695</name>
</gene>
<reference evidence="2 3" key="1">
    <citation type="submission" date="2020-08" db="EMBL/GenBank/DDBJ databases">
        <title>Sphingomonas sp. sand1-3 16S ribosomal RNA gene Genome sequencing and assembly.</title>
        <authorList>
            <person name="Kang M."/>
        </authorList>
    </citation>
    <scope>NUCLEOTIDE SEQUENCE [LARGE SCALE GENOMIC DNA]</scope>
    <source>
        <strain evidence="3">sand1-3</strain>
    </source>
</reference>
<proteinExistence type="predicted"/>
<dbReference type="RefSeq" id="WP_187478713.1">
    <property type="nucleotide sequence ID" value="NZ_CP060697.1"/>
</dbReference>
<name>A0A7G9KZF8_9SPHN</name>
<evidence type="ECO:0000313" key="2">
    <source>
        <dbReference type="EMBL" id="QNM81757.1"/>
    </source>
</evidence>
<organism evidence="2 3">
    <name type="scientific">Sphingomonas sabuli</name>
    <dbReference type="NCBI Taxonomy" id="2764186"/>
    <lineage>
        <taxon>Bacteria</taxon>
        <taxon>Pseudomonadati</taxon>
        <taxon>Pseudomonadota</taxon>
        <taxon>Alphaproteobacteria</taxon>
        <taxon>Sphingomonadales</taxon>
        <taxon>Sphingomonadaceae</taxon>
        <taxon>Sphingomonas</taxon>
    </lineage>
</organism>
<sequence length="136" mass="13928">MKAVFLAVPVLVAAGIVACAPVPPPGPKTAQAQAKLDRYLAGKVAGPPQTCIQPYQAGETITIDDNTILFKRGSTIYRNDPPGGCNGMGSGFYTLVTRSTGSGLCSGEIATVADVRSGVTMGSCPLGQFVPYKPAP</sequence>